<dbReference type="GO" id="GO:0006364">
    <property type="term" value="P:rRNA processing"/>
    <property type="evidence" value="ECO:0007669"/>
    <property type="project" value="UniProtKB-KW"/>
</dbReference>
<evidence type="ECO:0000259" key="14">
    <source>
        <dbReference type="PROSITE" id="PS50255"/>
    </source>
</evidence>
<keyword evidence="6" id="KW-0256">Endoplasmic reticulum</keyword>
<dbReference type="GO" id="GO:0080132">
    <property type="term" value="F:fatty acid 2-hydroxylase activity"/>
    <property type="evidence" value="ECO:0007669"/>
    <property type="project" value="InterPro"/>
</dbReference>
<dbReference type="InterPro" id="IPR036400">
    <property type="entry name" value="Cyt_B5-like_heme/steroid_sf"/>
</dbReference>
<evidence type="ECO:0000313" key="16">
    <source>
        <dbReference type="Proteomes" id="UP000276991"/>
    </source>
</evidence>
<keyword evidence="7 13" id="KW-1133">Transmembrane helix</keyword>
<dbReference type="GO" id="GO:0001522">
    <property type="term" value="P:pseudouridine synthesis"/>
    <property type="evidence" value="ECO:0007669"/>
    <property type="project" value="InterPro"/>
</dbReference>
<dbReference type="PANTHER" id="PTHR12863:SF1">
    <property type="entry name" value="FATTY ACID 2-HYDROXYLASE"/>
    <property type="match status" value="1"/>
</dbReference>
<feature type="domain" description="Cytochrome b5 heme-binding" evidence="14">
    <location>
        <begin position="32"/>
        <end position="91"/>
    </location>
</feature>
<accession>A0A498SPJ3</accession>
<evidence type="ECO:0000256" key="12">
    <source>
        <dbReference type="ARBA" id="ARBA00030185"/>
    </source>
</evidence>
<evidence type="ECO:0000256" key="11">
    <source>
        <dbReference type="ARBA" id="ARBA00023274"/>
    </source>
</evidence>
<dbReference type="InterPro" id="IPR001199">
    <property type="entry name" value="Cyt_B5-like_heme/steroid-bd"/>
</dbReference>
<dbReference type="GO" id="GO:1990904">
    <property type="term" value="C:ribonucleoprotein complex"/>
    <property type="evidence" value="ECO:0007669"/>
    <property type="project" value="UniProtKB-KW"/>
</dbReference>
<name>A0A498SPJ3_ACAVI</name>
<feature type="transmembrane region" description="Helical" evidence="13">
    <location>
        <begin position="151"/>
        <end position="172"/>
    </location>
</feature>
<keyword evidence="8" id="KW-0560">Oxidoreductase</keyword>
<dbReference type="InterPro" id="IPR007264">
    <property type="entry name" value="H/ACA_rnp_Nop10"/>
</dbReference>
<evidence type="ECO:0000256" key="10">
    <source>
        <dbReference type="ARBA" id="ARBA00023136"/>
    </source>
</evidence>
<evidence type="ECO:0000313" key="15">
    <source>
        <dbReference type="EMBL" id="VBB31866.1"/>
    </source>
</evidence>
<keyword evidence="3" id="KW-0690">Ribosome biogenesis</keyword>
<dbReference type="InterPro" id="IPR014430">
    <property type="entry name" value="Scs7"/>
</dbReference>
<dbReference type="GO" id="GO:0030515">
    <property type="term" value="F:snoRNA binding"/>
    <property type="evidence" value="ECO:0007669"/>
    <property type="project" value="InterPro"/>
</dbReference>
<sequence length="506" mass="59975">MVLNDTENDRVRGDKDTTKVRNLRERPLLLRLNGILYDIALFASKHPGGQKVLKHLAGEDVDEYMNGSKRILGVKHAHSATAYRMLEKYAVYNCYKRNDELLSDKPILNKVGYLGDRYWTWIHQPYDGTLRLFESDVLENMTRTSWWVVPLVWLPLVIIFTVRAFALIFQSYEFLDGLIIWAVLFTLGILTWTLLEYLLHRFAFHWKPNPESRFQIILHFLLHGLHHKTPMDADRLVFPPVPAAPIVALFYYLYTSLLPYDVFCCFGAGKLFGYIIYDCSHYYFHHADPLPGTNLHFRKLLGYRLFYGTMFLTQLAQGHSDEIVIILNYSLNFCSFGYTSSVTIGDFKRFSWDQVFSQSEDETLSEGRFRCFWDYSIDPQGRQTQSAHPARFSPEDKNSKYRIIIKKRFDFIMLVWEWRRKWRQYIRNRRPPSRLTYQQLTKRYTRVSFVLFIIGWHIVGFVIWRKIEKWRKDDPHEKVLLSEIPKKGFIELAEEKGSVDFEDSDE</sequence>
<dbReference type="GO" id="GO:0006631">
    <property type="term" value="P:fatty acid metabolic process"/>
    <property type="evidence" value="ECO:0007669"/>
    <property type="project" value="TreeGrafter"/>
</dbReference>
<dbReference type="SMART" id="SM01117">
    <property type="entry name" value="Cyt-b5"/>
    <property type="match status" value="1"/>
</dbReference>
<evidence type="ECO:0000256" key="8">
    <source>
        <dbReference type="ARBA" id="ARBA00023002"/>
    </source>
</evidence>
<dbReference type="Gene3D" id="2.20.28.40">
    <property type="entry name" value="H/ACA ribonucleoprotein complex, subunit Nop10"/>
    <property type="match status" value="1"/>
</dbReference>
<evidence type="ECO:0000256" key="7">
    <source>
        <dbReference type="ARBA" id="ARBA00022989"/>
    </source>
</evidence>
<dbReference type="GO" id="GO:0005789">
    <property type="term" value="C:endoplasmic reticulum membrane"/>
    <property type="evidence" value="ECO:0007669"/>
    <property type="project" value="UniProtKB-SubCell"/>
</dbReference>
<dbReference type="STRING" id="6277.A0A498SPJ3"/>
<dbReference type="Gene3D" id="3.10.120.10">
    <property type="entry name" value="Cytochrome b5-like heme/steroid binding domain"/>
    <property type="match status" value="1"/>
</dbReference>
<dbReference type="InterPro" id="IPR036756">
    <property type="entry name" value="H/ACA_rnp_Nop10_sf"/>
</dbReference>
<keyword evidence="4" id="KW-0698">rRNA processing</keyword>
<feature type="transmembrane region" description="Helical" evidence="13">
    <location>
        <begin position="178"/>
        <end position="199"/>
    </location>
</feature>
<evidence type="ECO:0000256" key="5">
    <source>
        <dbReference type="ARBA" id="ARBA00022692"/>
    </source>
</evidence>
<dbReference type="Pfam" id="PF04135">
    <property type="entry name" value="Nop10p"/>
    <property type="match status" value="1"/>
</dbReference>
<keyword evidence="16" id="KW-1185">Reference proteome</keyword>
<evidence type="ECO:0000256" key="6">
    <source>
        <dbReference type="ARBA" id="ARBA00022824"/>
    </source>
</evidence>
<dbReference type="OrthoDB" id="2204368at2759"/>
<gene>
    <name evidence="15" type="ORF">NAV_LOCUS6657</name>
</gene>
<evidence type="ECO:0000256" key="4">
    <source>
        <dbReference type="ARBA" id="ARBA00022552"/>
    </source>
</evidence>
<evidence type="ECO:0000256" key="1">
    <source>
        <dbReference type="ARBA" id="ARBA00004477"/>
    </source>
</evidence>
<keyword evidence="9" id="KW-0443">Lipid metabolism</keyword>
<dbReference type="Proteomes" id="UP000276991">
    <property type="component" value="Unassembled WGS sequence"/>
</dbReference>
<dbReference type="PANTHER" id="PTHR12863">
    <property type="entry name" value="FATTY ACID HYDROXYLASE"/>
    <property type="match status" value="1"/>
</dbReference>
<reference evidence="15 16" key="1">
    <citation type="submission" date="2018-08" db="EMBL/GenBank/DDBJ databases">
        <authorList>
            <person name="Laetsch R D."/>
            <person name="Stevens L."/>
            <person name="Kumar S."/>
            <person name="Blaxter L. M."/>
        </authorList>
    </citation>
    <scope>NUCLEOTIDE SEQUENCE [LARGE SCALE GENOMIC DNA]</scope>
</reference>
<evidence type="ECO:0000256" key="2">
    <source>
        <dbReference type="ARBA" id="ARBA00009462"/>
    </source>
</evidence>
<proteinExistence type="inferred from homology"/>
<feature type="transmembrane region" description="Helical" evidence="13">
    <location>
        <begin position="236"/>
        <end position="254"/>
    </location>
</feature>
<comment type="subcellular location">
    <subcellularLocation>
        <location evidence="1">Endoplasmic reticulum membrane</location>
        <topology evidence="1">Multi-pass membrane protein</topology>
    </subcellularLocation>
</comment>
<organism evidence="15 16">
    <name type="scientific">Acanthocheilonema viteae</name>
    <name type="common">Filarial nematode worm</name>
    <name type="synonym">Dipetalonema viteae</name>
    <dbReference type="NCBI Taxonomy" id="6277"/>
    <lineage>
        <taxon>Eukaryota</taxon>
        <taxon>Metazoa</taxon>
        <taxon>Ecdysozoa</taxon>
        <taxon>Nematoda</taxon>
        <taxon>Chromadorea</taxon>
        <taxon>Rhabditida</taxon>
        <taxon>Spirurina</taxon>
        <taxon>Spiruromorpha</taxon>
        <taxon>Filarioidea</taxon>
        <taxon>Onchocercidae</taxon>
        <taxon>Acanthocheilonema</taxon>
    </lineage>
</organism>
<dbReference type="AlphaFoldDB" id="A0A498SPJ3"/>
<keyword evidence="11" id="KW-0687">Ribonucleoprotein</keyword>
<dbReference type="Pfam" id="PF00173">
    <property type="entry name" value="Cyt-b5"/>
    <property type="match status" value="1"/>
</dbReference>
<keyword evidence="10 13" id="KW-0472">Membrane</keyword>
<keyword evidence="5 13" id="KW-0812">Transmembrane</keyword>
<dbReference type="EMBL" id="UPTC01001426">
    <property type="protein sequence ID" value="VBB31866.1"/>
    <property type="molecule type" value="Genomic_DNA"/>
</dbReference>
<evidence type="ECO:0000256" key="9">
    <source>
        <dbReference type="ARBA" id="ARBA00023098"/>
    </source>
</evidence>
<evidence type="ECO:0000256" key="3">
    <source>
        <dbReference type="ARBA" id="ARBA00022517"/>
    </source>
</evidence>
<comment type="similarity">
    <text evidence="2">Belongs to the NOP10 family.</text>
</comment>
<dbReference type="PROSITE" id="PS50255">
    <property type="entry name" value="CYTOCHROME_B5_2"/>
    <property type="match status" value="1"/>
</dbReference>
<protein>
    <recommendedName>
        <fullName evidence="12">Nucleolar protein 10</fullName>
    </recommendedName>
</protein>
<dbReference type="SUPFAM" id="SSF55856">
    <property type="entry name" value="Cytochrome b5-like heme/steroid binding domain"/>
    <property type="match status" value="1"/>
</dbReference>
<feature type="transmembrane region" description="Helical" evidence="13">
    <location>
        <begin position="444"/>
        <end position="464"/>
    </location>
</feature>
<evidence type="ECO:0000256" key="13">
    <source>
        <dbReference type="SAM" id="Phobius"/>
    </source>
</evidence>
<dbReference type="SUPFAM" id="SSF144210">
    <property type="entry name" value="Nop10-like SnoRNP"/>
    <property type="match status" value="1"/>
</dbReference>